<sequence>MDLFYTPSDRIDLSGGALTVEGEEFFHITKVLRKKEREVIHITDGMGLSVTAEITKIGRNGLTAAVTEKKKVLPPSAEVTVALSLLKSSQRFDFFLEKATELGVAGIVPMITERTVSQPKAEKRARKLERWKKVVVSAALQTKRYHFPEITAPLHFDAVLKREGYDSKLIACETSSIAPDVSFFGRKVLFLVGGEGGFTGEELEMAVKKGFCEISFGHSILRAETAGIFAVAMARAQIAAHESPEKWL</sequence>
<proteinExistence type="inferred from homology"/>
<dbReference type="SUPFAM" id="SSF75217">
    <property type="entry name" value="alpha/beta knot"/>
    <property type="match status" value="1"/>
</dbReference>
<reference evidence="13" key="1">
    <citation type="submission" date="2008-06" db="EMBL/GenBank/DDBJ databases">
        <title>Complete sequence of Chlorobium phaeobacteroides BS1.</title>
        <authorList>
            <consortium name="US DOE Joint Genome Institute"/>
            <person name="Lucas S."/>
            <person name="Copeland A."/>
            <person name="Lapidus A."/>
            <person name="Glavina del Rio T."/>
            <person name="Dalin E."/>
            <person name="Tice H."/>
            <person name="Bruce D."/>
            <person name="Goodwin L."/>
            <person name="Pitluck S."/>
            <person name="Schmutz J."/>
            <person name="Larimer F."/>
            <person name="Land M."/>
            <person name="Hauser L."/>
            <person name="Kyrpides N."/>
            <person name="Ovchinnikova G."/>
            <person name="Li T."/>
            <person name="Liu Z."/>
            <person name="Zhao F."/>
            <person name="Overmann J."/>
            <person name="Bryant D.A."/>
            <person name="Richardson P."/>
        </authorList>
    </citation>
    <scope>NUCLEOTIDE SEQUENCE [LARGE SCALE GENOMIC DNA]</scope>
    <source>
        <strain evidence="13">BS1</strain>
    </source>
</reference>
<name>B3ENQ5_CHLPB</name>
<dbReference type="InterPro" id="IPR015947">
    <property type="entry name" value="PUA-like_sf"/>
</dbReference>
<evidence type="ECO:0000313" key="13">
    <source>
        <dbReference type="EMBL" id="ACE05144.1"/>
    </source>
</evidence>
<evidence type="ECO:0000256" key="8">
    <source>
        <dbReference type="ARBA" id="ARBA00025699"/>
    </source>
</evidence>
<dbReference type="InterPro" id="IPR029028">
    <property type="entry name" value="Alpha/beta_knot_MTases"/>
</dbReference>
<evidence type="ECO:0000259" key="11">
    <source>
        <dbReference type="Pfam" id="PF04452"/>
    </source>
</evidence>
<comment type="catalytic activity">
    <reaction evidence="9 10">
        <text>uridine(1498) in 16S rRNA + S-adenosyl-L-methionine = N(3)-methyluridine(1498) in 16S rRNA + S-adenosyl-L-homocysteine + H(+)</text>
        <dbReference type="Rhea" id="RHEA:42920"/>
        <dbReference type="Rhea" id="RHEA-COMP:10283"/>
        <dbReference type="Rhea" id="RHEA-COMP:10284"/>
        <dbReference type="ChEBI" id="CHEBI:15378"/>
        <dbReference type="ChEBI" id="CHEBI:57856"/>
        <dbReference type="ChEBI" id="CHEBI:59789"/>
        <dbReference type="ChEBI" id="CHEBI:65315"/>
        <dbReference type="ChEBI" id="CHEBI:74502"/>
        <dbReference type="EC" id="2.1.1.193"/>
    </reaction>
</comment>
<dbReference type="EC" id="2.1.1.193" evidence="10"/>
<evidence type="ECO:0000256" key="5">
    <source>
        <dbReference type="ARBA" id="ARBA00022603"/>
    </source>
</evidence>
<dbReference type="EMBL" id="CP001101">
    <property type="protein sequence ID" value="ACE05144.1"/>
    <property type="molecule type" value="Genomic_DNA"/>
</dbReference>
<evidence type="ECO:0000256" key="1">
    <source>
        <dbReference type="ARBA" id="ARBA00004496"/>
    </source>
</evidence>
<evidence type="ECO:0000256" key="3">
    <source>
        <dbReference type="ARBA" id="ARBA00022490"/>
    </source>
</evidence>
<dbReference type="STRING" id="331678.Cphamn1_2239"/>
<dbReference type="Pfam" id="PF20260">
    <property type="entry name" value="PUA_4"/>
    <property type="match status" value="1"/>
</dbReference>
<dbReference type="NCBIfam" id="TIGR00046">
    <property type="entry name" value="RsmE family RNA methyltransferase"/>
    <property type="match status" value="1"/>
</dbReference>
<dbReference type="KEGG" id="cpb:Cphamn1_2239"/>
<evidence type="ECO:0000256" key="7">
    <source>
        <dbReference type="ARBA" id="ARBA00022691"/>
    </source>
</evidence>
<comment type="similarity">
    <text evidence="2 10">Belongs to the RNA methyltransferase RsmE family.</text>
</comment>
<comment type="function">
    <text evidence="8 10">Specifically methylates the N3 position of the uracil ring of uridine 1498 (m3U1498) in 16S rRNA. Acts on the fully assembled 30S ribosomal subunit.</text>
</comment>
<feature type="domain" description="Ribosomal RNA small subunit methyltransferase E PUA-like" evidence="12">
    <location>
        <begin position="21"/>
        <end position="64"/>
    </location>
</feature>
<keyword evidence="5 10" id="KW-0489">Methyltransferase</keyword>
<dbReference type="InterPro" id="IPR046887">
    <property type="entry name" value="RsmE_PUA-like"/>
</dbReference>
<dbReference type="AlphaFoldDB" id="B3ENQ5"/>
<dbReference type="GO" id="GO:0070042">
    <property type="term" value="F:rRNA (uridine-N3-)-methyltransferase activity"/>
    <property type="evidence" value="ECO:0007669"/>
    <property type="project" value="TreeGrafter"/>
</dbReference>
<evidence type="ECO:0000256" key="9">
    <source>
        <dbReference type="ARBA" id="ARBA00047944"/>
    </source>
</evidence>
<dbReference type="eggNOG" id="COG1385">
    <property type="taxonomic scope" value="Bacteria"/>
</dbReference>
<dbReference type="PANTHER" id="PTHR30027">
    <property type="entry name" value="RIBOSOMAL RNA SMALL SUBUNIT METHYLTRANSFERASE E"/>
    <property type="match status" value="1"/>
</dbReference>
<dbReference type="OrthoDB" id="9815641at2"/>
<dbReference type="PIRSF" id="PIRSF015601">
    <property type="entry name" value="MTase_slr0722"/>
    <property type="match status" value="1"/>
</dbReference>
<evidence type="ECO:0000259" key="12">
    <source>
        <dbReference type="Pfam" id="PF20260"/>
    </source>
</evidence>
<keyword evidence="7 10" id="KW-0949">S-adenosyl-L-methionine</keyword>
<gene>
    <name evidence="13" type="ordered locus">Cphamn1_2239</name>
</gene>
<dbReference type="NCBIfam" id="NF008705">
    <property type="entry name" value="PRK11713.6-4"/>
    <property type="match status" value="1"/>
</dbReference>
<dbReference type="Pfam" id="PF04452">
    <property type="entry name" value="Methyltrans_RNA"/>
    <property type="match status" value="1"/>
</dbReference>
<feature type="domain" description="Ribosomal RNA small subunit methyltransferase E methyltransferase" evidence="11">
    <location>
        <begin position="77"/>
        <end position="233"/>
    </location>
</feature>
<keyword evidence="4 10" id="KW-0698">rRNA processing</keyword>
<dbReference type="InterPro" id="IPR006700">
    <property type="entry name" value="RsmE"/>
</dbReference>
<dbReference type="SUPFAM" id="SSF88697">
    <property type="entry name" value="PUA domain-like"/>
    <property type="match status" value="1"/>
</dbReference>
<evidence type="ECO:0000256" key="6">
    <source>
        <dbReference type="ARBA" id="ARBA00022679"/>
    </source>
</evidence>
<evidence type="ECO:0000256" key="10">
    <source>
        <dbReference type="PIRNR" id="PIRNR015601"/>
    </source>
</evidence>
<comment type="subcellular location">
    <subcellularLocation>
        <location evidence="1 10">Cytoplasm</location>
    </subcellularLocation>
</comment>
<protein>
    <recommendedName>
        <fullName evidence="10">Ribosomal RNA small subunit methyltransferase E</fullName>
        <ecNumber evidence="10">2.1.1.193</ecNumber>
    </recommendedName>
</protein>
<dbReference type="InterPro" id="IPR029026">
    <property type="entry name" value="tRNA_m1G_MTases_N"/>
</dbReference>
<dbReference type="Gene3D" id="3.40.1280.10">
    <property type="match status" value="1"/>
</dbReference>
<keyword evidence="6 10" id="KW-0808">Transferase</keyword>
<accession>B3ENQ5</accession>
<dbReference type="HOGENOM" id="CLU_067442_5_0_10"/>
<keyword evidence="3 10" id="KW-0963">Cytoplasm</keyword>
<dbReference type="GO" id="GO:0070475">
    <property type="term" value="P:rRNA base methylation"/>
    <property type="evidence" value="ECO:0007669"/>
    <property type="project" value="TreeGrafter"/>
</dbReference>
<organism evidence="13">
    <name type="scientific">Chlorobium phaeobacteroides (strain BS1)</name>
    <dbReference type="NCBI Taxonomy" id="331678"/>
    <lineage>
        <taxon>Bacteria</taxon>
        <taxon>Pseudomonadati</taxon>
        <taxon>Chlorobiota</taxon>
        <taxon>Chlorobiia</taxon>
        <taxon>Chlorobiales</taxon>
        <taxon>Chlorobiaceae</taxon>
        <taxon>Chlorobium/Pelodictyon group</taxon>
        <taxon>Chlorobium</taxon>
    </lineage>
</organism>
<evidence type="ECO:0000256" key="4">
    <source>
        <dbReference type="ARBA" id="ARBA00022552"/>
    </source>
</evidence>
<dbReference type="CDD" id="cd18084">
    <property type="entry name" value="RsmE-like"/>
    <property type="match status" value="1"/>
</dbReference>
<dbReference type="InterPro" id="IPR046886">
    <property type="entry name" value="RsmE_MTase_dom"/>
</dbReference>
<dbReference type="PANTHER" id="PTHR30027:SF3">
    <property type="entry name" value="16S RRNA (URACIL(1498)-N(3))-METHYLTRANSFERASE"/>
    <property type="match status" value="1"/>
</dbReference>
<evidence type="ECO:0000256" key="2">
    <source>
        <dbReference type="ARBA" id="ARBA00005528"/>
    </source>
</evidence>
<dbReference type="GO" id="GO:0005737">
    <property type="term" value="C:cytoplasm"/>
    <property type="evidence" value="ECO:0007669"/>
    <property type="project" value="UniProtKB-SubCell"/>
</dbReference>